<dbReference type="Pfam" id="PF12796">
    <property type="entry name" value="Ank_2"/>
    <property type="match status" value="1"/>
</dbReference>
<sequence>MTLEERSRLLLDELFNERNNANIDLLLRREIDELLGIPPLLVVSSFGHLVGLKALIAAGADVNTRSKTDGSSALIHAVKCGNPTVMQELLQHGADPSFEDNEGMNPLMVAVMKKDSGPVNVLWQYKHKLDINRSNKNGYTLLMIAADKNWESCVNMLISAGADKHKQANCKNLTSVLIGRKKFCNEYHLQ</sequence>
<feature type="repeat" description="ANK" evidence="3">
    <location>
        <begin position="137"/>
        <end position="169"/>
    </location>
</feature>
<dbReference type="Pfam" id="PF00023">
    <property type="entry name" value="Ank"/>
    <property type="match status" value="1"/>
</dbReference>
<proteinExistence type="predicted"/>
<feature type="repeat" description="ANK" evidence="3">
    <location>
        <begin position="69"/>
        <end position="101"/>
    </location>
</feature>
<dbReference type="PROSITE" id="PS50088">
    <property type="entry name" value="ANK_REPEAT"/>
    <property type="match status" value="3"/>
</dbReference>
<dbReference type="FunCoup" id="A0A1S3HKT5">
    <property type="interactions" value="517"/>
</dbReference>
<dbReference type="KEGG" id="lak:106155368"/>
<dbReference type="Proteomes" id="UP000085678">
    <property type="component" value="Unplaced"/>
</dbReference>
<evidence type="ECO:0000313" key="5">
    <source>
        <dbReference type="RefSeq" id="XP_013385619.1"/>
    </source>
</evidence>
<gene>
    <name evidence="5" type="primary">LOC106155368</name>
</gene>
<evidence type="ECO:0000313" key="4">
    <source>
        <dbReference type="Proteomes" id="UP000085678"/>
    </source>
</evidence>
<dbReference type="PANTHER" id="PTHR24173:SF74">
    <property type="entry name" value="ANKYRIN REPEAT DOMAIN-CONTAINING PROTEIN 16"/>
    <property type="match status" value="1"/>
</dbReference>
<dbReference type="STRING" id="7574.A0A1S3HKT5"/>
<evidence type="ECO:0000256" key="1">
    <source>
        <dbReference type="ARBA" id="ARBA00022737"/>
    </source>
</evidence>
<dbReference type="RefSeq" id="XP_013385619.1">
    <property type="nucleotide sequence ID" value="XM_013530165.1"/>
</dbReference>
<dbReference type="InterPro" id="IPR002110">
    <property type="entry name" value="Ankyrin_rpt"/>
</dbReference>
<dbReference type="OrthoDB" id="6161500at2759"/>
<name>A0A1S3HKT5_LINAN</name>
<dbReference type="AlphaFoldDB" id="A0A1S3HKT5"/>
<protein>
    <submittedName>
        <fullName evidence="5">Ankyrin repeat and SOCS box protein 2-like</fullName>
    </submittedName>
</protein>
<feature type="repeat" description="ANK" evidence="3">
    <location>
        <begin position="35"/>
        <end position="67"/>
    </location>
</feature>
<dbReference type="InterPro" id="IPR036770">
    <property type="entry name" value="Ankyrin_rpt-contain_sf"/>
</dbReference>
<dbReference type="PROSITE" id="PS50297">
    <property type="entry name" value="ANK_REP_REGION"/>
    <property type="match status" value="1"/>
</dbReference>
<evidence type="ECO:0000256" key="3">
    <source>
        <dbReference type="PROSITE-ProRule" id="PRU00023"/>
    </source>
</evidence>
<keyword evidence="4" id="KW-1185">Reference proteome</keyword>
<dbReference type="GeneID" id="106155368"/>
<dbReference type="SMART" id="SM00248">
    <property type="entry name" value="ANK"/>
    <property type="match status" value="4"/>
</dbReference>
<keyword evidence="2 3" id="KW-0040">ANK repeat</keyword>
<organism evidence="4 5">
    <name type="scientific">Lingula anatina</name>
    <name type="common">Brachiopod</name>
    <name type="synonym">Lingula unguis</name>
    <dbReference type="NCBI Taxonomy" id="7574"/>
    <lineage>
        <taxon>Eukaryota</taxon>
        <taxon>Metazoa</taxon>
        <taxon>Spiralia</taxon>
        <taxon>Lophotrochozoa</taxon>
        <taxon>Brachiopoda</taxon>
        <taxon>Linguliformea</taxon>
        <taxon>Lingulata</taxon>
        <taxon>Lingulida</taxon>
        <taxon>Linguloidea</taxon>
        <taxon>Lingulidae</taxon>
        <taxon>Lingula</taxon>
    </lineage>
</organism>
<reference evidence="5" key="1">
    <citation type="submission" date="2025-08" db="UniProtKB">
        <authorList>
            <consortium name="RefSeq"/>
        </authorList>
    </citation>
    <scope>IDENTIFICATION</scope>
    <source>
        <tissue evidence="5">Gonads</tissue>
    </source>
</reference>
<evidence type="ECO:0000256" key="2">
    <source>
        <dbReference type="ARBA" id="ARBA00023043"/>
    </source>
</evidence>
<dbReference type="SUPFAM" id="SSF48403">
    <property type="entry name" value="Ankyrin repeat"/>
    <property type="match status" value="1"/>
</dbReference>
<dbReference type="Gene3D" id="1.25.40.20">
    <property type="entry name" value="Ankyrin repeat-containing domain"/>
    <property type="match status" value="1"/>
</dbReference>
<dbReference type="InParanoid" id="A0A1S3HKT5"/>
<accession>A0A1S3HKT5</accession>
<keyword evidence="1" id="KW-0677">Repeat</keyword>
<dbReference type="PANTHER" id="PTHR24173">
    <property type="entry name" value="ANKYRIN REPEAT CONTAINING"/>
    <property type="match status" value="1"/>
</dbReference>